<dbReference type="InterPro" id="IPR048356">
    <property type="entry name" value="MS_N"/>
</dbReference>
<keyword evidence="3" id="KW-1185">Reference proteome</keyword>
<dbReference type="InterPro" id="IPR011076">
    <property type="entry name" value="Malate_synth_sf"/>
</dbReference>
<dbReference type="GO" id="GO:0006097">
    <property type="term" value="P:glyoxylate cycle"/>
    <property type="evidence" value="ECO:0007669"/>
    <property type="project" value="InterPro"/>
</dbReference>
<comment type="caution">
    <text evidence="2">The sequence shown here is derived from an EMBL/GenBank/DDBJ whole genome shotgun (WGS) entry which is preliminary data.</text>
</comment>
<dbReference type="EMBL" id="JAFLWW010000012">
    <property type="protein sequence ID" value="MBT1159582.1"/>
    <property type="molecule type" value="Genomic_DNA"/>
</dbReference>
<dbReference type="Proteomes" id="UP001138921">
    <property type="component" value="Unassembled WGS sequence"/>
</dbReference>
<evidence type="ECO:0000313" key="2">
    <source>
        <dbReference type="EMBL" id="MBT1159582.1"/>
    </source>
</evidence>
<dbReference type="InterPro" id="IPR046363">
    <property type="entry name" value="MS_N_TIM-barrel_dom"/>
</dbReference>
<sequence>MTDIFAAGGLPIELAGLKVARELRDFIREEALPGTGITPEAFWAAFSSIVHDLAPTNRDLLALRELMQSRIDSWHRENGTPVDLDAYKSFLREMGYIVPEGEDFTISTTNVDPEIATIAGPQLVVPVINARY</sequence>
<reference evidence="2" key="2">
    <citation type="submission" date="2021-03" db="EMBL/GenBank/DDBJ databases">
        <authorList>
            <person name="Artuso I."/>
            <person name="Turrini P."/>
            <person name="Pirolo M."/>
            <person name="Lugli G.A."/>
            <person name="Ventura M."/>
            <person name="Visca P."/>
        </authorList>
    </citation>
    <scope>NUCLEOTIDE SEQUENCE</scope>
    <source>
        <strain evidence="2">LMG 26462</strain>
    </source>
</reference>
<reference evidence="2" key="1">
    <citation type="journal article" date="2021" name="Microorganisms">
        <title>Phylogenomic Reconstruction and Metabolic Potential of the Genus Aminobacter.</title>
        <authorList>
            <person name="Artuso I."/>
            <person name="Turrini P."/>
            <person name="Pirolo M."/>
            <person name="Lugli G.A."/>
            <person name="Ventura M."/>
            <person name="Visca P."/>
        </authorList>
    </citation>
    <scope>NUCLEOTIDE SEQUENCE</scope>
    <source>
        <strain evidence="2">LMG 26462</strain>
    </source>
</reference>
<organism evidence="2 3">
    <name type="scientific">Aminobacter anthyllidis</name>
    <dbReference type="NCBI Taxonomy" id="1035067"/>
    <lineage>
        <taxon>Bacteria</taxon>
        <taxon>Pseudomonadati</taxon>
        <taxon>Pseudomonadota</taxon>
        <taxon>Alphaproteobacteria</taxon>
        <taxon>Hyphomicrobiales</taxon>
        <taxon>Phyllobacteriaceae</taxon>
        <taxon>Aminobacter</taxon>
    </lineage>
</organism>
<dbReference type="Gene3D" id="3.20.20.360">
    <property type="entry name" value="Malate synthase, domain 3"/>
    <property type="match status" value="1"/>
</dbReference>
<protein>
    <recommendedName>
        <fullName evidence="1">Malate synthase N-terminal domain-containing protein</fullName>
    </recommendedName>
</protein>
<feature type="domain" description="Malate synthase N-terminal" evidence="1">
    <location>
        <begin position="24"/>
        <end position="82"/>
    </location>
</feature>
<dbReference type="SUPFAM" id="SSF51645">
    <property type="entry name" value="Malate synthase G"/>
    <property type="match status" value="1"/>
</dbReference>
<dbReference type="GO" id="GO:0005829">
    <property type="term" value="C:cytosol"/>
    <property type="evidence" value="ECO:0007669"/>
    <property type="project" value="TreeGrafter"/>
</dbReference>
<dbReference type="AlphaFoldDB" id="A0A9X1AGU0"/>
<dbReference type="Pfam" id="PF20656">
    <property type="entry name" value="MS_N"/>
    <property type="match status" value="1"/>
</dbReference>
<dbReference type="GO" id="GO:0004474">
    <property type="term" value="F:malate synthase activity"/>
    <property type="evidence" value="ECO:0007669"/>
    <property type="project" value="InterPro"/>
</dbReference>
<dbReference type="PANTHER" id="PTHR42739:SF1">
    <property type="entry name" value="MALATE SYNTHASE G"/>
    <property type="match status" value="1"/>
</dbReference>
<dbReference type="InterPro" id="IPR006253">
    <property type="entry name" value="Malate_synthG"/>
</dbReference>
<proteinExistence type="predicted"/>
<dbReference type="PANTHER" id="PTHR42739">
    <property type="entry name" value="MALATE SYNTHASE G"/>
    <property type="match status" value="1"/>
</dbReference>
<dbReference type="GO" id="GO:0000287">
    <property type="term" value="F:magnesium ion binding"/>
    <property type="evidence" value="ECO:0007669"/>
    <property type="project" value="TreeGrafter"/>
</dbReference>
<gene>
    <name evidence="2" type="ORF">J1C56_28920</name>
</gene>
<evidence type="ECO:0000259" key="1">
    <source>
        <dbReference type="Pfam" id="PF20656"/>
    </source>
</evidence>
<evidence type="ECO:0000313" key="3">
    <source>
        <dbReference type="Proteomes" id="UP001138921"/>
    </source>
</evidence>
<dbReference type="GO" id="GO:0009436">
    <property type="term" value="P:glyoxylate catabolic process"/>
    <property type="evidence" value="ECO:0007669"/>
    <property type="project" value="TreeGrafter"/>
</dbReference>
<accession>A0A9X1AGU0</accession>
<name>A0A9X1AGU0_9HYPH</name>